<protein>
    <submittedName>
        <fullName evidence="2">Uncharacterized protein</fullName>
    </submittedName>
</protein>
<dbReference type="Proteomes" id="UP000236291">
    <property type="component" value="Unassembled WGS sequence"/>
</dbReference>
<proteinExistence type="predicted"/>
<feature type="region of interest" description="Disordered" evidence="1">
    <location>
        <begin position="51"/>
        <end position="74"/>
    </location>
</feature>
<evidence type="ECO:0000313" key="3">
    <source>
        <dbReference type="Proteomes" id="UP000236291"/>
    </source>
</evidence>
<organism evidence="2 3">
    <name type="scientific">Trifolium pratense</name>
    <name type="common">Red clover</name>
    <dbReference type="NCBI Taxonomy" id="57577"/>
    <lineage>
        <taxon>Eukaryota</taxon>
        <taxon>Viridiplantae</taxon>
        <taxon>Streptophyta</taxon>
        <taxon>Embryophyta</taxon>
        <taxon>Tracheophyta</taxon>
        <taxon>Spermatophyta</taxon>
        <taxon>Magnoliopsida</taxon>
        <taxon>eudicotyledons</taxon>
        <taxon>Gunneridae</taxon>
        <taxon>Pentapetalae</taxon>
        <taxon>rosids</taxon>
        <taxon>fabids</taxon>
        <taxon>Fabales</taxon>
        <taxon>Fabaceae</taxon>
        <taxon>Papilionoideae</taxon>
        <taxon>50 kb inversion clade</taxon>
        <taxon>NPAAA clade</taxon>
        <taxon>Hologalegina</taxon>
        <taxon>IRL clade</taxon>
        <taxon>Trifolieae</taxon>
        <taxon>Trifolium</taxon>
    </lineage>
</organism>
<feature type="compositionally biased region" description="Basic and acidic residues" evidence="1">
    <location>
        <begin position="51"/>
        <end position="61"/>
    </location>
</feature>
<evidence type="ECO:0000313" key="2">
    <source>
        <dbReference type="EMBL" id="PNX94990.1"/>
    </source>
</evidence>
<reference evidence="2 3" key="2">
    <citation type="journal article" date="2017" name="Front. Plant Sci.">
        <title>Gene Classification and Mining of Molecular Markers Useful in Red Clover (Trifolium pratense) Breeding.</title>
        <authorList>
            <person name="Istvanek J."/>
            <person name="Dluhosova J."/>
            <person name="Dluhos P."/>
            <person name="Patkova L."/>
            <person name="Nedelnik J."/>
            <person name="Repkova J."/>
        </authorList>
    </citation>
    <scope>NUCLEOTIDE SEQUENCE [LARGE SCALE GENOMIC DNA]</scope>
    <source>
        <strain evidence="3">cv. Tatra</strain>
        <tissue evidence="2">Young leaves</tissue>
    </source>
</reference>
<dbReference type="AlphaFoldDB" id="A0A2K3MW02"/>
<name>A0A2K3MW02_TRIPR</name>
<comment type="caution">
    <text evidence="2">The sequence shown here is derived from an EMBL/GenBank/DDBJ whole genome shotgun (WGS) entry which is preliminary data.</text>
</comment>
<sequence length="116" mass="12771">MRRNSSENRRWISVKSYLCGNEFNSVLAEEDSASIKSSEVTVTQSIQEDLLSDKGETKSEETVENVIEKGTNSNSKSLNEEEAAIIIQSAYRSFKCNVVTKAIASAIADAVHDLKP</sequence>
<dbReference type="STRING" id="57577.A0A2K3MW02"/>
<reference evidence="2 3" key="1">
    <citation type="journal article" date="2014" name="Am. J. Bot.">
        <title>Genome assembly and annotation for red clover (Trifolium pratense; Fabaceae).</title>
        <authorList>
            <person name="Istvanek J."/>
            <person name="Jaros M."/>
            <person name="Krenek A."/>
            <person name="Repkova J."/>
        </authorList>
    </citation>
    <scope>NUCLEOTIDE SEQUENCE [LARGE SCALE GENOMIC DNA]</scope>
    <source>
        <strain evidence="3">cv. Tatra</strain>
        <tissue evidence="2">Young leaves</tissue>
    </source>
</reference>
<evidence type="ECO:0000256" key="1">
    <source>
        <dbReference type="SAM" id="MobiDB-lite"/>
    </source>
</evidence>
<accession>A0A2K3MW02</accession>
<dbReference type="EMBL" id="ASHM01013017">
    <property type="protein sequence ID" value="PNX94990.1"/>
    <property type="molecule type" value="Genomic_DNA"/>
</dbReference>
<gene>
    <name evidence="2" type="ORF">L195_g018172</name>
</gene>